<comment type="caution">
    <text evidence="2">The sequence shown here is derived from an EMBL/GenBank/DDBJ whole genome shotgun (WGS) entry which is preliminary data.</text>
</comment>
<reference evidence="2" key="1">
    <citation type="journal article" date="2022" name="bioRxiv">
        <title>Sequencing and chromosome-scale assembly of the giantPleurodeles waltlgenome.</title>
        <authorList>
            <person name="Brown T."/>
            <person name="Elewa A."/>
            <person name="Iarovenko S."/>
            <person name="Subramanian E."/>
            <person name="Araus A.J."/>
            <person name="Petzold A."/>
            <person name="Susuki M."/>
            <person name="Suzuki K.-i.T."/>
            <person name="Hayashi T."/>
            <person name="Toyoda A."/>
            <person name="Oliveira C."/>
            <person name="Osipova E."/>
            <person name="Leigh N.D."/>
            <person name="Simon A."/>
            <person name="Yun M.H."/>
        </authorList>
    </citation>
    <scope>NUCLEOTIDE SEQUENCE</scope>
    <source>
        <strain evidence="2">20211129_DDA</strain>
        <tissue evidence="2">Liver</tissue>
    </source>
</reference>
<proteinExistence type="predicted"/>
<name>A0AAV7L351_PLEWA</name>
<sequence length="90" mass="9766">MCRLTGTQHNPSGAAGVVLWNLAALELRKTRLAVVHFPLRGRVSGGSRRSGRVSTSNLLTQPITHEETYGLPLPCETRGGSSLGEGERWR</sequence>
<accession>A0AAV7L351</accession>
<dbReference type="EMBL" id="JANPWB010000016">
    <property type="protein sequence ID" value="KAJ1085064.1"/>
    <property type="molecule type" value="Genomic_DNA"/>
</dbReference>
<organism evidence="2 3">
    <name type="scientific">Pleurodeles waltl</name>
    <name type="common">Iberian ribbed newt</name>
    <dbReference type="NCBI Taxonomy" id="8319"/>
    <lineage>
        <taxon>Eukaryota</taxon>
        <taxon>Metazoa</taxon>
        <taxon>Chordata</taxon>
        <taxon>Craniata</taxon>
        <taxon>Vertebrata</taxon>
        <taxon>Euteleostomi</taxon>
        <taxon>Amphibia</taxon>
        <taxon>Batrachia</taxon>
        <taxon>Caudata</taxon>
        <taxon>Salamandroidea</taxon>
        <taxon>Salamandridae</taxon>
        <taxon>Pleurodelinae</taxon>
        <taxon>Pleurodeles</taxon>
    </lineage>
</organism>
<keyword evidence="3" id="KW-1185">Reference proteome</keyword>
<feature type="region of interest" description="Disordered" evidence="1">
    <location>
        <begin position="69"/>
        <end position="90"/>
    </location>
</feature>
<gene>
    <name evidence="2" type="ORF">NDU88_005197</name>
</gene>
<dbReference type="AlphaFoldDB" id="A0AAV7L351"/>
<dbReference type="Proteomes" id="UP001066276">
    <property type="component" value="Chromosome 12"/>
</dbReference>
<protein>
    <submittedName>
        <fullName evidence="2">Uncharacterized protein</fullName>
    </submittedName>
</protein>
<evidence type="ECO:0000256" key="1">
    <source>
        <dbReference type="SAM" id="MobiDB-lite"/>
    </source>
</evidence>
<evidence type="ECO:0000313" key="3">
    <source>
        <dbReference type="Proteomes" id="UP001066276"/>
    </source>
</evidence>
<evidence type="ECO:0000313" key="2">
    <source>
        <dbReference type="EMBL" id="KAJ1085064.1"/>
    </source>
</evidence>